<sequence length="447" mass="49715">MLRRLFLLALGSRLTAGGIIVSIGTVAPLPLAKPGAVSVSSSTELFQRSCPEEVDFEQGGRNATVLLSGNALFSMNDEKAPSDGAIFPSSDSLIRGTMEAWTQHQHLVLRPDIIWFEVLAQLNLYMTKHTDEIRRLFVEFEGPREVLVRGLSRREVLEGLERALRSRVKADWLLDWISPDFSTTTENDKLTANVLTVGRVQRHVHFHGGIVCGLPSVQLLGRRQDWLKLRRKLERLKEFGAEPRSYYGKLEPIFQGFVQTWDDPESDDVKDFWLQIVRANRGDSCGMRSGDYRMSGWITGFLHWKQDGSVQDAQGAIQASGGDVKLDSMTYMSRSLDGIPVGYAKVPVKLLDHPLQGLDTNAFVLGGNIGVRRTETSAEGTSADGRKGVLAQPLSAWFLYEAVEQEETRGLGGYGSMRELYDIRDALSKSESCLAKYPHVALNVTKS</sequence>
<dbReference type="PANTHER" id="PTHR31252:SF11">
    <property type="entry name" value="DUF4419 DOMAIN-CONTAINING PROTEIN"/>
    <property type="match status" value="1"/>
</dbReference>
<proteinExistence type="predicted"/>
<evidence type="ECO:0000313" key="2">
    <source>
        <dbReference type="EMBL" id="KYK57420.1"/>
    </source>
</evidence>
<organism evidence="2 3">
    <name type="scientific">Drechmeria coniospora</name>
    <name type="common">Nematophagous fungus</name>
    <name type="synonym">Meria coniospora</name>
    <dbReference type="NCBI Taxonomy" id="98403"/>
    <lineage>
        <taxon>Eukaryota</taxon>
        <taxon>Fungi</taxon>
        <taxon>Dikarya</taxon>
        <taxon>Ascomycota</taxon>
        <taxon>Pezizomycotina</taxon>
        <taxon>Sordariomycetes</taxon>
        <taxon>Hypocreomycetidae</taxon>
        <taxon>Hypocreales</taxon>
        <taxon>Ophiocordycipitaceae</taxon>
        <taxon>Drechmeria</taxon>
    </lineage>
</organism>
<dbReference type="EMBL" id="LAYC01000002">
    <property type="protein sequence ID" value="KYK57420.1"/>
    <property type="molecule type" value="Genomic_DNA"/>
</dbReference>
<protein>
    <recommendedName>
        <fullName evidence="4">DUF4419 domain-containing protein</fullName>
    </recommendedName>
</protein>
<dbReference type="GeneID" id="63717072"/>
<name>A0A151GJZ0_DRECN</name>
<feature type="chain" id="PRO_5007580636" description="DUF4419 domain-containing protein" evidence="1">
    <location>
        <begin position="18"/>
        <end position="447"/>
    </location>
</feature>
<dbReference type="AlphaFoldDB" id="A0A151GJZ0"/>
<dbReference type="Pfam" id="PF14388">
    <property type="entry name" value="DUF4419"/>
    <property type="match status" value="1"/>
</dbReference>
<keyword evidence="3" id="KW-1185">Reference proteome</keyword>
<dbReference type="InParanoid" id="A0A151GJZ0"/>
<reference evidence="2 3" key="1">
    <citation type="journal article" date="2016" name="Sci. Rep.">
        <title>Insights into Adaptations to a Near-Obligate Nematode Endoparasitic Lifestyle from the Finished Genome of Drechmeria coniospora.</title>
        <authorList>
            <person name="Zhang L."/>
            <person name="Zhou Z."/>
            <person name="Guo Q."/>
            <person name="Fokkens L."/>
            <person name="Miskei M."/>
            <person name="Pocsi I."/>
            <person name="Zhang W."/>
            <person name="Chen M."/>
            <person name="Wang L."/>
            <person name="Sun Y."/>
            <person name="Donzelli B.G."/>
            <person name="Gibson D.M."/>
            <person name="Nelson D.R."/>
            <person name="Luo J.G."/>
            <person name="Rep M."/>
            <person name="Liu H."/>
            <person name="Yang S."/>
            <person name="Wang J."/>
            <person name="Krasnoff S.B."/>
            <person name="Xu Y."/>
            <person name="Molnar I."/>
            <person name="Lin M."/>
        </authorList>
    </citation>
    <scope>NUCLEOTIDE SEQUENCE [LARGE SCALE GENOMIC DNA]</scope>
    <source>
        <strain evidence="2 3">ARSEF 6962</strain>
    </source>
</reference>
<dbReference type="InterPro" id="IPR025533">
    <property type="entry name" value="DUF4419"/>
</dbReference>
<feature type="signal peptide" evidence="1">
    <location>
        <begin position="1"/>
        <end position="17"/>
    </location>
</feature>
<evidence type="ECO:0000256" key="1">
    <source>
        <dbReference type="SAM" id="SignalP"/>
    </source>
</evidence>
<dbReference type="PANTHER" id="PTHR31252">
    <property type="entry name" value="DUF4419 DOMAIN-CONTAINING PROTEIN"/>
    <property type="match status" value="1"/>
</dbReference>
<dbReference type="Proteomes" id="UP000076580">
    <property type="component" value="Chromosome 02"/>
</dbReference>
<evidence type="ECO:0000313" key="3">
    <source>
        <dbReference type="Proteomes" id="UP000076580"/>
    </source>
</evidence>
<dbReference type="STRING" id="98403.A0A151GJZ0"/>
<gene>
    <name evidence="2" type="ORF">DCS_04429</name>
</gene>
<keyword evidence="1" id="KW-0732">Signal</keyword>
<dbReference type="RefSeq" id="XP_040656772.1">
    <property type="nucleotide sequence ID" value="XM_040801739.1"/>
</dbReference>
<comment type="caution">
    <text evidence="2">The sequence shown here is derived from an EMBL/GenBank/DDBJ whole genome shotgun (WGS) entry which is preliminary data.</text>
</comment>
<evidence type="ECO:0008006" key="4">
    <source>
        <dbReference type="Google" id="ProtNLM"/>
    </source>
</evidence>
<accession>A0A151GJZ0</accession>